<keyword evidence="3" id="KW-0804">Transcription</keyword>
<keyword evidence="1" id="KW-0805">Transcription regulation</keyword>
<dbReference type="SUPFAM" id="SSF46689">
    <property type="entry name" value="Homeodomain-like"/>
    <property type="match status" value="1"/>
</dbReference>
<proteinExistence type="predicted"/>
<evidence type="ECO:0000259" key="4">
    <source>
        <dbReference type="PROSITE" id="PS01124"/>
    </source>
</evidence>
<dbReference type="AlphaFoldDB" id="A0A3D8YHT1"/>
<accession>A0A3D8YHT1</accession>
<evidence type="ECO:0000256" key="3">
    <source>
        <dbReference type="ARBA" id="ARBA00023163"/>
    </source>
</evidence>
<dbReference type="OrthoDB" id="643086at2"/>
<dbReference type="Proteomes" id="UP000256373">
    <property type="component" value="Unassembled WGS sequence"/>
</dbReference>
<dbReference type="GO" id="GO:0003700">
    <property type="term" value="F:DNA-binding transcription factor activity"/>
    <property type="evidence" value="ECO:0007669"/>
    <property type="project" value="InterPro"/>
</dbReference>
<dbReference type="RefSeq" id="WP_115829001.1">
    <property type="nucleotide sequence ID" value="NZ_QNUL01000001.1"/>
</dbReference>
<evidence type="ECO:0000313" key="6">
    <source>
        <dbReference type="Proteomes" id="UP000256373"/>
    </source>
</evidence>
<name>A0A3D8YHT1_9BACT</name>
<keyword evidence="2" id="KW-0238">DNA-binding</keyword>
<dbReference type="PRINTS" id="PR00032">
    <property type="entry name" value="HTHARAC"/>
</dbReference>
<dbReference type="InterPro" id="IPR009057">
    <property type="entry name" value="Homeodomain-like_sf"/>
</dbReference>
<dbReference type="InterPro" id="IPR020449">
    <property type="entry name" value="Tscrpt_reg_AraC-type_HTH"/>
</dbReference>
<dbReference type="PANTHER" id="PTHR43280:SF32">
    <property type="entry name" value="TRANSCRIPTIONAL REGULATORY PROTEIN"/>
    <property type="match status" value="1"/>
</dbReference>
<evidence type="ECO:0000256" key="1">
    <source>
        <dbReference type="ARBA" id="ARBA00023015"/>
    </source>
</evidence>
<evidence type="ECO:0000256" key="2">
    <source>
        <dbReference type="ARBA" id="ARBA00023125"/>
    </source>
</evidence>
<dbReference type="PANTHER" id="PTHR43280">
    <property type="entry name" value="ARAC-FAMILY TRANSCRIPTIONAL REGULATOR"/>
    <property type="match status" value="1"/>
</dbReference>
<dbReference type="Pfam" id="PF12833">
    <property type="entry name" value="HTH_18"/>
    <property type="match status" value="1"/>
</dbReference>
<keyword evidence="6" id="KW-1185">Reference proteome</keyword>
<protein>
    <submittedName>
        <fullName evidence="5">AraC family transcriptional regulator</fullName>
    </submittedName>
</protein>
<sequence length="297" mass="34331">MKHYDDIASFSTDIGVDIPEHPLFGITFGHKSDGNIDDIVFTADFYIISFLKCISGNIRYGKKDFDHGRGRMIFFKPHQTVTFKNVKSEDGCFLITIKEDFLAGTSLFKEIKSYSYFDYETNEALYLSPGEEETIWSLVRTMHKETYNNTDDYSKQILLAHLGTLLAYSQRFYKRQFINRIQTTSAYASRFQQLLDAYYNENKLHHSGLPTVSYMADKFNVSPRYLSDLLKQETGKTALELIHIHLIKEAKNLLTEGKMNISEISFSLGFENANYFARLFKKEVGVPPNVFRDNNLN</sequence>
<dbReference type="GO" id="GO:0043565">
    <property type="term" value="F:sequence-specific DNA binding"/>
    <property type="evidence" value="ECO:0007669"/>
    <property type="project" value="InterPro"/>
</dbReference>
<gene>
    <name evidence="5" type="ORF">DSL64_02245</name>
</gene>
<organism evidence="5 6">
    <name type="scientific">Dyadobacter luteus</name>
    <dbReference type="NCBI Taxonomy" id="2259619"/>
    <lineage>
        <taxon>Bacteria</taxon>
        <taxon>Pseudomonadati</taxon>
        <taxon>Bacteroidota</taxon>
        <taxon>Cytophagia</taxon>
        <taxon>Cytophagales</taxon>
        <taxon>Spirosomataceae</taxon>
        <taxon>Dyadobacter</taxon>
    </lineage>
</organism>
<dbReference type="EMBL" id="QNUL01000001">
    <property type="protein sequence ID" value="REA64393.1"/>
    <property type="molecule type" value="Genomic_DNA"/>
</dbReference>
<feature type="domain" description="HTH araC/xylS-type" evidence="4">
    <location>
        <begin position="189"/>
        <end position="294"/>
    </location>
</feature>
<dbReference type="PROSITE" id="PS01124">
    <property type="entry name" value="HTH_ARAC_FAMILY_2"/>
    <property type="match status" value="1"/>
</dbReference>
<dbReference type="SMART" id="SM00342">
    <property type="entry name" value="HTH_ARAC"/>
    <property type="match status" value="1"/>
</dbReference>
<dbReference type="InterPro" id="IPR018060">
    <property type="entry name" value="HTH_AraC"/>
</dbReference>
<comment type="caution">
    <text evidence="5">The sequence shown here is derived from an EMBL/GenBank/DDBJ whole genome shotgun (WGS) entry which is preliminary data.</text>
</comment>
<dbReference type="Gene3D" id="1.10.10.60">
    <property type="entry name" value="Homeodomain-like"/>
    <property type="match status" value="2"/>
</dbReference>
<reference evidence="5 6" key="1">
    <citation type="submission" date="2018-07" db="EMBL/GenBank/DDBJ databases">
        <title>Dyadobacter roseus sp. nov., isolated from rose rhizosphere soil.</title>
        <authorList>
            <person name="Chen L."/>
        </authorList>
    </citation>
    <scope>NUCLEOTIDE SEQUENCE [LARGE SCALE GENOMIC DNA]</scope>
    <source>
        <strain evidence="5 6">RS19</strain>
    </source>
</reference>
<evidence type="ECO:0000313" key="5">
    <source>
        <dbReference type="EMBL" id="REA64393.1"/>
    </source>
</evidence>